<proteinExistence type="predicted"/>
<name>A0A3S4MSI0_PSEFL</name>
<evidence type="ECO:0000313" key="2">
    <source>
        <dbReference type="Proteomes" id="UP000278078"/>
    </source>
</evidence>
<sequence length="227" mass="26370">MVARYKKNLEQLTIMLHLIKTQKKIPAGAIVDFQLLILKKIKEKERAIFCTKAQIKELRLEKANSWPTRERAKDITKKIKILENKVEKYRYIIYIWKMFVESIVFLRCDKYAIKHFLYDENYNVKENAGFISGKKGIKAEITLLKTAAQNNVPAVLCDLTNTLRHGDVCLLISNDPYPIEVKTSEKLDKRGEKQLKNIKELNNFFKNDSAENFRGAGPVIRSEHIGK</sequence>
<accession>A0A3S4MSI0</accession>
<protein>
    <submittedName>
        <fullName evidence="1">Uncharacterized protein</fullName>
    </submittedName>
</protein>
<dbReference type="Proteomes" id="UP000278078">
    <property type="component" value="Chromosome"/>
</dbReference>
<evidence type="ECO:0000313" key="1">
    <source>
        <dbReference type="EMBL" id="VEE47868.1"/>
    </source>
</evidence>
<gene>
    <name evidence="1" type="ORF">NCTC10783_03762</name>
</gene>
<dbReference type="AlphaFoldDB" id="A0A3S4MSI0"/>
<dbReference type="EMBL" id="LR134300">
    <property type="protein sequence ID" value="VEE47868.1"/>
    <property type="molecule type" value="Genomic_DNA"/>
</dbReference>
<reference evidence="1 2" key="1">
    <citation type="submission" date="2018-12" db="EMBL/GenBank/DDBJ databases">
        <authorList>
            <consortium name="Pathogen Informatics"/>
        </authorList>
    </citation>
    <scope>NUCLEOTIDE SEQUENCE [LARGE SCALE GENOMIC DNA]</scope>
    <source>
        <strain evidence="1 2">NCTC10783</strain>
    </source>
</reference>
<organism evidence="1 2">
    <name type="scientific">Pseudomonas fluorescens</name>
    <dbReference type="NCBI Taxonomy" id="294"/>
    <lineage>
        <taxon>Bacteria</taxon>
        <taxon>Pseudomonadati</taxon>
        <taxon>Pseudomonadota</taxon>
        <taxon>Gammaproteobacteria</taxon>
        <taxon>Pseudomonadales</taxon>
        <taxon>Pseudomonadaceae</taxon>
        <taxon>Pseudomonas</taxon>
    </lineage>
</organism>